<feature type="region of interest" description="Disordered" evidence="1">
    <location>
        <begin position="69"/>
        <end position="99"/>
    </location>
</feature>
<comment type="caution">
    <text evidence="3">The sequence shown here is derived from an EMBL/GenBank/DDBJ whole genome shotgun (WGS) entry which is preliminary data.</text>
</comment>
<evidence type="ECO:0000313" key="3">
    <source>
        <dbReference type="EMBL" id="NYD51778.1"/>
    </source>
</evidence>
<feature type="transmembrane region" description="Helical" evidence="2">
    <location>
        <begin position="9"/>
        <end position="32"/>
    </location>
</feature>
<feature type="compositionally biased region" description="Low complexity" evidence="1">
    <location>
        <begin position="69"/>
        <end position="90"/>
    </location>
</feature>
<feature type="transmembrane region" description="Helical" evidence="2">
    <location>
        <begin position="38"/>
        <end position="63"/>
    </location>
</feature>
<dbReference type="AlphaFoldDB" id="A0A7Y9EPX7"/>
<reference evidence="3 4" key="1">
    <citation type="submission" date="2020-07" db="EMBL/GenBank/DDBJ databases">
        <title>Sequencing the genomes of 1000 actinobacteria strains.</title>
        <authorList>
            <person name="Klenk H.-P."/>
        </authorList>
    </citation>
    <scope>NUCLEOTIDE SEQUENCE [LARGE SCALE GENOMIC DNA]</scope>
    <source>
        <strain evidence="3 4">DSM 40398</strain>
    </source>
</reference>
<organism evidence="3 4">
    <name type="scientific">Actinomadura luteofluorescens</name>
    <dbReference type="NCBI Taxonomy" id="46163"/>
    <lineage>
        <taxon>Bacteria</taxon>
        <taxon>Bacillati</taxon>
        <taxon>Actinomycetota</taxon>
        <taxon>Actinomycetes</taxon>
        <taxon>Streptosporangiales</taxon>
        <taxon>Thermomonosporaceae</taxon>
        <taxon>Actinomadura</taxon>
    </lineage>
</organism>
<dbReference type="RefSeq" id="WP_179848102.1">
    <property type="nucleotide sequence ID" value="NZ_CP146086.1"/>
</dbReference>
<accession>A0A7Y9EPX7</accession>
<proteinExistence type="predicted"/>
<name>A0A7Y9EPX7_9ACTN</name>
<gene>
    <name evidence="3" type="ORF">BJY14_007761</name>
</gene>
<keyword evidence="2" id="KW-1133">Transmembrane helix</keyword>
<dbReference type="Proteomes" id="UP000529783">
    <property type="component" value="Unassembled WGS sequence"/>
</dbReference>
<sequence>MMIAIQSSAFFWLGLIGLLAFLAVLPTLIALVRGVDDIGYIILINLICCATVLAWPIAVFAAMRWPISHPRSSGSSRRPGHRPPLGGSRNNLRRRGPNA</sequence>
<evidence type="ECO:0008006" key="5">
    <source>
        <dbReference type="Google" id="ProtNLM"/>
    </source>
</evidence>
<protein>
    <recommendedName>
        <fullName evidence="5">Superinfection immunity protein</fullName>
    </recommendedName>
</protein>
<evidence type="ECO:0000313" key="4">
    <source>
        <dbReference type="Proteomes" id="UP000529783"/>
    </source>
</evidence>
<evidence type="ECO:0000256" key="1">
    <source>
        <dbReference type="SAM" id="MobiDB-lite"/>
    </source>
</evidence>
<evidence type="ECO:0000256" key="2">
    <source>
        <dbReference type="SAM" id="Phobius"/>
    </source>
</evidence>
<keyword evidence="4" id="KW-1185">Reference proteome</keyword>
<dbReference type="EMBL" id="JACCBA010000001">
    <property type="protein sequence ID" value="NYD51778.1"/>
    <property type="molecule type" value="Genomic_DNA"/>
</dbReference>
<keyword evidence="2" id="KW-0472">Membrane</keyword>
<keyword evidence="2" id="KW-0812">Transmembrane</keyword>